<keyword evidence="3" id="KW-1185">Reference proteome</keyword>
<feature type="signal peptide" evidence="1">
    <location>
        <begin position="1"/>
        <end position="27"/>
    </location>
</feature>
<keyword evidence="1" id="KW-0732">Signal</keyword>
<dbReference type="Proteomes" id="UP001482513">
    <property type="component" value="Unassembled WGS sequence"/>
</dbReference>
<sequence>MKYIFSIFSIAVLVNIFGLLPTSPAIAQAGYCADPGPIPAAETNRELELPKFGMTLTIPSNFRAILRNNGEVEIVNPGTYQVLTCVAQGGRALGRGYASIIVRSVNNSENLELQQFVEQNTNFQGQISPYALDDQIGYLVQSRSDSSAQFWLQLVDRSDVVVISAGCSCRGMREHLISILDQSSLITSR</sequence>
<protein>
    <submittedName>
        <fullName evidence="2">Uncharacterized protein</fullName>
    </submittedName>
</protein>
<evidence type="ECO:0000256" key="1">
    <source>
        <dbReference type="SAM" id="SignalP"/>
    </source>
</evidence>
<evidence type="ECO:0000313" key="2">
    <source>
        <dbReference type="EMBL" id="MEP0950238.1"/>
    </source>
</evidence>
<name>A0ABV0KE71_9CYAN</name>
<accession>A0ABV0KE71</accession>
<reference evidence="2 3" key="1">
    <citation type="submission" date="2022-04" db="EMBL/GenBank/DDBJ databases">
        <title>Positive selection, recombination, and allopatry shape intraspecific diversity of widespread and dominant cyanobacteria.</title>
        <authorList>
            <person name="Wei J."/>
            <person name="Shu W."/>
            <person name="Hu C."/>
        </authorList>
    </citation>
    <scope>NUCLEOTIDE SEQUENCE [LARGE SCALE GENOMIC DNA]</scope>
    <source>
        <strain evidence="2 3">DQ-A4</strain>
    </source>
</reference>
<dbReference type="EMBL" id="JAMPKX010000024">
    <property type="protein sequence ID" value="MEP0950238.1"/>
    <property type="molecule type" value="Genomic_DNA"/>
</dbReference>
<gene>
    <name evidence="2" type="ORF">NC992_25450</name>
</gene>
<comment type="caution">
    <text evidence="2">The sequence shown here is derived from an EMBL/GenBank/DDBJ whole genome shotgun (WGS) entry which is preliminary data.</text>
</comment>
<organism evidence="2 3">
    <name type="scientific">Leptolyngbya subtilissima DQ-A4</name>
    <dbReference type="NCBI Taxonomy" id="2933933"/>
    <lineage>
        <taxon>Bacteria</taxon>
        <taxon>Bacillati</taxon>
        <taxon>Cyanobacteriota</taxon>
        <taxon>Cyanophyceae</taxon>
        <taxon>Leptolyngbyales</taxon>
        <taxon>Leptolyngbyaceae</taxon>
        <taxon>Leptolyngbya group</taxon>
        <taxon>Leptolyngbya</taxon>
    </lineage>
</organism>
<dbReference type="RefSeq" id="WP_348251388.1">
    <property type="nucleotide sequence ID" value="NZ_JAMPKX010000024.1"/>
</dbReference>
<proteinExistence type="predicted"/>
<evidence type="ECO:0000313" key="3">
    <source>
        <dbReference type="Proteomes" id="UP001482513"/>
    </source>
</evidence>
<feature type="chain" id="PRO_5046003068" evidence="1">
    <location>
        <begin position="28"/>
        <end position="189"/>
    </location>
</feature>